<dbReference type="HOGENOM" id="CLU_076802_0_0_1"/>
<dbReference type="InterPro" id="IPR012337">
    <property type="entry name" value="RNaseH-like_sf"/>
</dbReference>
<dbReference type="InterPro" id="IPR036397">
    <property type="entry name" value="RNaseH_sf"/>
</dbReference>
<dbReference type="Gene3D" id="3.30.420.10">
    <property type="entry name" value="Ribonuclease H-like superfamily/Ribonuclease H"/>
    <property type="match status" value="1"/>
</dbReference>
<dbReference type="Pfam" id="PF24764">
    <property type="entry name" value="rva_4"/>
    <property type="match status" value="1"/>
</dbReference>
<protein>
    <recommendedName>
        <fullName evidence="1">Integrase core domain-containing protein</fullName>
    </recommendedName>
</protein>
<sequence length="315" mass="35043">MSDQLSNIRAAYRVLENQVVSALRTQLGDQLRLAAVTAQALALASAAEQHVELIPSVEYAILQNNISRMVDDLDRACHESLDPPDGPPPVVVQRIRTGRRGRPRIEIDPHFLSHALSLRGPTGIAPTVGVSSRSIRRRALQYGLVEPGAPVFQIVLGPDGTHQTVHTSTSAPISEMSDEALDAAISSILQIFPTFGRRMITGHLRNQGQRVPINRITHSYLRMVIHCIIDGYSRFVIGIRVHNNNQAASVLRLFDDAVAAHGMPSRMRGGWKQSRVVHNTRIERLWYDITNGFGRKWKSFFMDLEAHHGLDPTRS</sequence>
<dbReference type="InterPro" id="IPR058913">
    <property type="entry name" value="Integrase_dom_put"/>
</dbReference>
<dbReference type="InParanoid" id="A0A0C3BR74"/>
<name>A0A0C3BR74_PILCF</name>
<proteinExistence type="predicted"/>
<dbReference type="OrthoDB" id="2686689at2759"/>
<keyword evidence="3" id="KW-1185">Reference proteome</keyword>
<evidence type="ECO:0000313" key="3">
    <source>
        <dbReference type="Proteomes" id="UP000054166"/>
    </source>
</evidence>
<feature type="domain" description="Integrase core" evidence="1">
    <location>
        <begin position="222"/>
        <end position="269"/>
    </location>
</feature>
<dbReference type="PANTHER" id="PTHR46791:SF5">
    <property type="entry name" value="CLR5 DOMAIN-CONTAINING PROTEIN-RELATED"/>
    <property type="match status" value="1"/>
</dbReference>
<feature type="non-terminal residue" evidence="2">
    <location>
        <position position="315"/>
    </location>
</feature>
<gene>
    <name evidence="2" type="ORF">PILCRDRAFT_42007</name>
</gene>
<dbReference type="PANTHER" id="PTHR46791">
    <property type="entry name" value="EXPRESSED PROTEIN"/>
    <property type="match status" value="1"/>
</dbReference>
<dbReference type="EMBL" id="KN833007">
    <property type="protein sequence ID" value="KIM79822.1"/>
    <property type="molecule type" value="Genomic_DNA"/>
</dbReference>
<reference evidence="2 3" key="1">
    <citation type="submission" date="2014-04" db="EMBL/GenBank/DDBJ databases">
        <authorList>
            <consortium name="DOE Joint Genome Institute"/>
            <person name="Kuo A."/>
            <person name="Tarkka M."/>
            <person name="Buscot F."/>
            <person name="Kohler A."/>
            <person name="Nagy L.G."/>
            <person name="Floudas D."/>
            <person name="Copeland A."/>
            <person name="Barry K.W."/>
            <person name="Cichocki N."/>
            <person name="Veneault-Fourrey C."/>
            <person name="LaButti K."/>
            <person name="Lindquist E.A."/>
            <person name="Lipzen A."/>
            <person name="Lundell T."/>
            <person name="Morin E."/>
            <person name="Murat C."/>
            <person name="Sun H."/>
            <person name="Tunlid A."/>
            <person name="Henrissat B."/>
            <person name="Grigoriev I.V."/>
            <person name="Hibbett D.S."/>
            <person name="Martin F."/>
            <person name="Nordberg H.P."/>
            <person name="Cantor M.N."/>
            <person name="Hua S.X."/>
        </authorList>
    </citation>
    <scope>NUCLEOTIDE SEQUENCE [LARGE SCALE GENOMIC DNA]</scope>
    <source>
        <strain evidence="2 3">F 1598</strain>
    </source>
</reference>
<reference evidence="3" key="2">
    <citation type="submission" date="2015-01" db="EMBL/GenBank/DDBJ databases">
        <title>Evolutionary Origins and Diversification of the Mycorrhizal Mutualists.</title>
        <authorList>
            <consortium name="DOE Joint Genome Institute"/>
            <consortium name="Mycorrhizal Genomics Consortium"/>
            <person name="Kohler A."/>
            <person name="Kuo A."/>
            <person name="Nagy L.G."/>
            <person name="Floudas D."/>
            <person name="Copeland A."/>
            <person name="Barry K.W."/>
            <person name="Cichocki N."/>
            <person name="Veneault-Fourrey C."/>
            <person name="LaButti K."/>
            <person name="Lindquist E.A."/>
            <person name="Lipzen A."/>
            <person name="Lundell T."/>
            <person name="Morin E."/>
            <person name="Murat C."/>
            <person name="Riley R."/>
            <person name="Ohm R."/>
            <person name="Sun H."/>
            <person name="Tunlid A."/>
            <person name="Henrissat B."/>
            <person name="Grigoriev I.V."/>
            <person name="Hibbett D.S."/>
            <person name="Martin F."/>
        </authorList>
    </citation>
    <scope>NUCLEOTIDE SEQUENCE [LARGE SCALE GENOMIC DNA]</scope>
    <source>
        <strain evidence="3">F 1598</strain>
    </source>
</reference>
<dbReference type="GO" id="GO:0003676">
    <property type="term" value="F:nucleic acid binding"/>
    <property type="evidence" value="ECO:0007669"/>
    <property type="project" value="InterPro"/>
</dbReference>
<dbReference type="Proteomes" id="UP000054166">
    <property type="component" value="Unassembled WGS sequence"/>
</dbReference>
<evidence type="ECO:0000313" key="2">
    <source>
        <dbReference type="EMBL" id="KIM79822.1"/>
    </source>
</evidence>
<evidence type="ECO:0000259" key="1">
    <source>
        <dbReference type="Pfam" id="PF24764"/>
    </source>
</evidence>
<accession>A0A0C3BR74</accession>
<dbReference type="AlphaFoldDB" id="A0A0C3BR74"/>
<dbReference type="STRING" id="765440.A0A0C3BR74"/>
<dbReference type="SUPFAM" id="SSF53098">
    <property type="entry name" value="Ribonuclease H-like"/>
    <property type="match status" value="1"/>
</dbReference>
<organism evidence="2 3">
    <name type="scientific">Piloderma croceum (strain F 1598)</name>
    <dbReference type="NCBI Taxonomy" id="765440"/>
    <lineage>
        <taxon>Eukaryota</taxon>
        <taxon>Fungi</taxon>
        <taxon>Dikarya</taxon>
        <taxon>Basidiomycota</taxon>
        <taxon>Agaricomycotina</taxon>
        <taxon>Agaricomycetes</taxon>
        <taxon>Agaricomycetidae</taxon>
        <taxon>Atheliales</taxon>
        <taxon>Atheliaceae</taxon>
        <taxon>Piloderma</taxon>
    </lineage>
</organism>